<dbReference type="GO" id="GO:0005829">
    <property type="term" value="C:cytosol"/>
    <property type="evidence" value="ECO:0007669"/>
    <property type="project" value="TreeGrafter"/>
</dbReference>
<dbReference type="InterPro" id="IPR011251">
    <property type="entry name" value="Luciferase-like_dom"/>
</dbReference>
<dbReference type="PANTHER" id="PTHR30137:SF16">
    <property type="entry name" value="BLL0895 PROTEIN"/>
    <property type="match status" value="1"/>
</dbReference>
<keyword evidence="2" id="KW-0285">Flavoprotein</keyword>
<dbReference type="InterPro" id="IPR036661">
    <property type="entry name" value="Luciferase-like_sf"/>
</dbReference>
<comment type="similarity">
    <text evidence="1">Belongs to the bacterial luciferase oxidoreductase family.</text>
</comment>
<dbReference type="GO" id="GO:0004497">
    <property type="term" value="F:monooxygenase activity"/>
    <property type="evidence" value="ECO:0007669"/>
    <property type="project" value="UniProtKB-KW"/>
</dbReference>
<evidence type="ECO:0000256" key="3">
    <source>
        <dbReference type="ARBA" id="ARBA00023002"/>
    </source>
</evidence>
<feature type="domain" description="Luciferase-like" evidence="5">
    <location>
        <begin position="7"/>
        <end position="311"/>
    </location>
</feature>
<proteinExistence type="inferred from homology"/>
<name>E0XTX9_9CHLR</name>
<dbReference type="SUPFAM" id="SSF51679">
    <property type="entry name" value="Bacterial luciferase-like"/>
    <property type="match status" value="1"/>
</dbReference>
<dbReference type="Gene3D" id="3.20.20.30">
    <property type="entry name" value="Luciferase-like domain"/>
    <property type="match status" value="1"/>
</dbReference>
<dbReference type="EMBL" id="GU474876">
    <property type="protein sequence ID" value="ADI17870.1"/>
    <property type="molecule type" value="Genomic_DNA"/>
</dbReference>
<protein>
    <submittedName>
        <fullName evidence="6">Coenzyme f420-dependent n5,n10-methylene tetrahydromethanopterin reductase and related flavin-dependent oxidoreductases</fullName>
    </submittedName>
</protein>
<evidence type="ECO:0000313" key="6">
    <source>
        <dbReference type="EMBL" id="ADI17870.1"/>
    </source>
</evidence>
<keyword evidence="3" id="KW-0560">Oxidoreductase</keyword>
<dbReference type="Pfam" id="PF00296">
    <property type="entry name" value="Bac_luciferase"/>
    <property type="match status" value="1"/>
</dbReference>
<reference evidence="6" key="1">
    <citation type="journal article" date="2011" name="Environ. Microbiol.">
        <title>Time-series analyses of Monterey Bay coastal microbial picoplankton using a 'genome proxy' microarray.</title>
        <authorList>
            <person name="Rich V.I."/>
            <person name="Pham V.D."/>
            <person name="Eppley J."/>
            <person name="Shi Y."/>
            <person name="DeLong E.F."/>
        </authorList>
    </citation>
    <scope>NUCLEOTIDE SEQUENCE</scope>
</reference>
<keyword evidence="4" id="KW-0503">Monooxygenase</keyword>
<sequence>MTTPKRMKFGVFMAPFHRVGENPTLALERDLELLQWLDTLGFDEAYIGEHHSAGWETIASPELFMATAAERTRHIRLGTGVTSLPYHHPFMVANRMVQLDHLTRGRVILGCGPGALASDALMLGIKPERQRAMMEESLDSIIRLMSDTEPYSVKTDWFEMNDAVLQLRPYQDPIVPVAVASVESPAGVTLAGKHGASVLSLSVPRDTIRKTSLAELWSIAEETAAEHGKVMHRKDWGVVMGMHLADSKEQAFKDIREGAGNVVTEYFGRTLGNEVPDVPRDQIVDYMVDHNQWIVGTPDDCIAGIERLQELTGGFGKFMMRVEDWAPRDKIHRSYELLARYVMPHFQGSLQGIQTSNEWASERRDSLQANRYVGIKAATDRFDASRN</sequence>
<accession>E0XTX9</accession>
<dbReference type="GO" id="GO:0016705">
    <property type="term" value="F:oxidoreductase activity, acting on paired donors, with incorporation or reduction of molecular oxygen"/>
    <property type="evidence" value="ECO:0007669"/>
    <property type="project" value="InterPro"/>
</dbReference>
<evidence type="ECO:0000256" key="1">
    <source>
        <dbReference type="ARBA" id="ARBA00010426"/>
    </source>
</evidence>
<dbReference type="AlphaFoldDB" id="E0XTX9"/>
<evidence type="ECO:0000259" key="5">
    <source>
        <dbReference type="Pfam" id="PF00296"/>
    </source>
</evidence>
<evidence type="ECO:0000256" key="2">
    <source>
        <dbReference type="ARBA" id="ARBA00022630"/>
    </source>
</evidence>
<organism evidence="6">
    <name type="scientific">uncultured Chloroflexi bacterium HF0200_06I16</name>
    <dbReference type="NCBI Taxonomy" id="710735"/>
    <lineage>
        <taxon>Bacteria</taxon>
        <taxon>Bacillati</taxon>
        <taxon>Chloroflexota</taxon>
        <taxon>environmental samples</taxon>
    </lineage>
</organism>
<evidence type="ECO:0000256" key="4">
    <source>
        <dbReference type="ARBA" id="ARBA00023033"/>
    </source>
</evidence>
<dbReference type="InterPro" id="IPR050766">
    <property type="entry name" value="Bact_Lucif_Oxidored"/>
</dbReference>
<dbReference type="PANTHER" id="PTHR30137">
    <property type="entry name" value="LUCIFERASE-LIKE MONOOXYGENASE"/>
    <property type="match status" value="1"/>
</dbReference>